<accession>A0A2T4H0Q7</accession>
<dbReference type="PANTHER" id="PTHR48182:SF3">
    <property type="entry name" value="DUF676 DOMAIN-CONTAINING PROTEIN"/>
    <property type="match status" value="1"/>
</dbReference>
<evidence type="ECO:0000313" key="1">
    <source>
        <dbReference type="EMBL" id="PTD09378.1"/>
    </source>
</evidence>
<protein>
    <recommendedName>
        <fullName evidence="3">DUF676 domain-containing protein</fullName>
    </recommendedName>
</protein>
<sequence>TRRNRPQIDVLYDPEDDPVNPTKANVDVVAVHGLGSDVDRTWTWRPDDPEQSVHWLKDSDMLRRKIPNARILAYNYDSTWLYDAPRVRAESCGKALIYGLDNFREREGTRDRPIIFLAHSFGGLVIQDCEQGLVFADSMGRFEDILRYTAGFVSLGTPFRGSDIHWAADLAASVMRLYGSYRGCLSVLKYDNPNFDIKRSASDALERSTTSQCFASSSR</sequence>
<evidence type="ECO:0008006" key="3">
    <source>
        <dbReference type="Google" id="ProtNLM"/>
    </source>
</evidence>
<dbReference type="PANTHER" id="PTHR48182">
    <property type="entry name" value="PROTEIN SERAC1"/>
    <property type="match status" value="1"/>
</dbReference>
<reference evidence="1 2" key="1">
    <citation type="submission" date="2018-02" db="EMBL/GenBank/DDBJ databases">
        <title>Fusarium culmorum secondary metabolites in fungal-bacterial-plant interactions.</title>
        <authorList>
            <person name="Schmidt R."/>
        </authorList>
    </citation>
    <scope>NUCLEOTIDE SEQUENCE [LARGE SCALE GENOMIC DNA]</scope>
    <source>
        <strain evidence="1 2">PV</strain>
    </source>
</reference>
<dbReference type="SUPFAM" id="SSF53474">
    <property type="entry name" value="alpha/beta-Hydrolases"/>
    <property type="match status" value="1"/>
</dbReference>
<dbReference type="EMBL" id="PVEM01000003">
    <property type="protein sequence ID" value="PTD09378.1"/>
    <property type="molecule type" value="Genomic_DNA"/>
</dbReference>
<dbReference type="OMA" id="REYHEDQ"/>
<evidence type="ECO:0000313" key="2">
    <source>
        <dbReference type="Proteomes" id="UP000241587"/>
    </source>
</evidence>
<organism evidence="1 2">
    <name type="scientific">Fusarium culmorum</name>
    <dbReference type="NCBI Taxonomy" id="5516"/>
    <lineage>
        <taxon>Eukaryota</taxon>
        <taxon>Fungi</taxon>
        <taxon>Dikarya</taxon>
        <taxon>Ascomycota</taxon>
        <taxon>Pezizomycotina</taxon>
        <taxon>Sordariomycetes</taxon>
        <taxon>Hypocreomycetidae</taxon>
        <taxon>Hypocreales</taxon>
        <taxon>Nectriaceae</taxon>
        <taxon>Fusarium</taxon>
    </lineage>
</organism>
<dbReference type="AlphaFoldDB" id="A0A2T4H0Q7"/>
<dbReference type="OrthoDB" id="626167at2759"/>
<comment type="caution">
    <text evidence="1">The sequence shown here is derived from an EMBL/GenBank/DDBJ whole genome shotgun (WGS) entry which is preliminary data.</text>
</comment>
<proteinExistence type="predicted"/>
<feature type="non-terminal residue" evidence="1">
    <location>
        <position position="1"/>
    </location>
</feature>
<gene>
    <name evidence="1" type="ORF">FCULG_00007574</name>
</gene>
<dbReference type="Proteomes" id="UP000241587">
    <property type="component" value="Unassembled WGS sequence"/>
</dbReference>
<dbReference type="InterPro" id="IPR029058">
    <property type="entry name" value="AB_hydrolase_fold"/>
</dbReference>
<dbReference type="InterPro" id="IPR052374">
    <property type="entry name" value="SERAC1"/>
</dbReference>
<keyword evidence="2" id="KW-1185">Reference proteome</keyword>
<name>A0A2T4H0Q7_FUSCU</name>
<dbReference type="Gene3D" id="3.40.50.1820">
    <property type="entry name" value="alpha/beta hydrolase"/>
    <property type="match status" value="1"/>
</dbReference>